<dbReference type="InterPro" id="IPR010656">
    <property type="entry name" value="DctM"/>
</dbReference>
<dbReference type="STRING" id="1499967.U27_00502"/>
<keyword evidence="10" id="KW-1185">Reference proteome</keyword>
<dbReference type="GO" id="GO:0022857">
    <property type="term" value="F:transmembrane transporter activity"/>
    <property type="evidence" value="ECO:0007669"/>
    <property type="project" value="TreeGrafter"/>
</dbReference>
<evidence type="ECO:0000256" key="3">
    <source>
        <dbReference type="ARBA" id="ARBA00022519"/>
    </source>
</evidence>
<reference evidence="9" key="1">
    <citation type="journal article" date="2015" name="PeerJ">
        <title>First genomic representation of candidate bacterial phylum KSB3 points to enhanced environmental sensing as a trigger of wastewater bulking.</title>
        <authorList>
            <person name="Sekiguchi Y."/>
            <person name="Ohashi A."/>
            <person name="Parks D.H."/>
            <person name="Yamauchi T."/>
            <person name="Tyson G.W."/>
            <person name="Hugenholtz P."/>
        </authorList>
    </citation>
    <scope>NUCLEOTIDE SEQUENCE [LARGE SCALE GENOMIC DNA]</scope>
</reference>
<dbReference type="HOGENOM" id="CLU_019824_4_1_0"/>
<feature type="transmembrane region" description="Helical" evidence="7">
    <location>
        <begin position="48"/>
        <end position="70"/>
    </location>
</feature>
<keyword evidence="2" id="KW-1003">Cell membrane</keyword>
<evidence type="ECO:0000313" key="9">
    <source>
        <dbReference type="EMBL" id="GAK60605.1"/>
    </source>
</evidence>
<feature type="transmembrane region" description="Helical" evidence="7">
    <location>
        <begin position="272"/>
        <end position="294"/>
    </location>
</feature>
<evidence type="ECO:0000259" key="8">
    <source>
        <dbReference type="Pfam" id="PF06808"/>
    </source>
</evidence>
<dbReference type="EMBL" id="DF820474">
    <property type="protein sequence ID" value="GAK60605.1"/>
    <property type="molecule type" value="Genomic_DNA"/>
</dbReference>
<feature type="transmembrane region" description="Helical" evidence="7">
    <location>
        <begin position="99"/>
        <end position="122"/>
    </location>
</feature>
<evidence type="ECO:0000256" key="6">
    <source>
        <dbReference type="ARBA" id="ARBA00023136"/>
    </source>
</evidence>
<keyword evidence="4 7" id="KW-0812">Transmembrane</keyword>
<proteinExistence type="predicted"/>
<feature type="transmembrane region" description="Helical" evidence="7">
    <location>
        <begin position="314"/>
        <end position="344"/>
    </location>
</feature>
<keyword evidence="5 7" id="KW-1133">Transmembrane helix</keyword>
<gene>
    <name evidence="9" type="ORF">U27_00502</name>
</gene>
<feature type="transmembrane region" description="Helical" evidence="7">
    <location>
        <begin position="6"/>
        <end position="36"/>
    </location>
</feature>
<dbReference type="PIRSF" id="PIRSF006066">
    <property type="entry name" value="HI0050"/>
    <property type="match status" value="1"/>
</dbReference>
<sequence>MTTFVIFAVLIGFIFLGIPVAVAMGLTAVLTFLVMGQADILTMVAQRMYASTTSFTLLAIPFFILAGNLMNTGGITERIFRFARSLVGRVWGGLGQVNIIASLIFSGMSGAAVADAAGLGIIEMKAMKDNGYDWKFSAAITAASSTIGPVIPPSIPFVIYGHLTGVSVGRLFLAGVIPGGLMAIALMIAVYFISKYRNYPREQHSNLKEIFVSGKEAALPLGTPVIIIGGILSGQFTPTEASVVACLYALFLGLVVYRTIHFKDLPAIFWETLTHTVRIMFIIAAAGFFAWLLILHRIPAQVIASLTSISTNYVVVMLMIILILLIFGCFLEGIAVLLITIPIFQKVIIHFSIDPVQFGVVMTLASMIGLLTPPVGMCLYAVSSITGVSIGELSKEMWPYLLGIFLVLLAVAFVPSISLWLPNLVMGE</sequence>
<name>A0A081C7Q0_VECG1</name>
<dbReference type="PANTHER" id="PTHR33362:SF3">
    <property type="entry name" value="SIALIC ACID TRAP TRANSPORTER PERMEASE PROTEIN SIAT"/>
    <property type="match status" value="1"/>
</dbReference>
<evidence type="ECO:0000256" key="5">
    <source>
        <dbReference type="ARBA" id="ARBA00022989"/>
    </source>
</evidence>
<feature type="transmembrane region" description="Helical" evidence="7">
    <location>
        <begin position="134"/>
        <end position="151"/>
    </location>
</feature>
<dbReference type="Pfam" id="PF06808">
    <property type="entry name" value="DctM"/>
    <property type="match status" value="1"/>
</dbReference>
<feature type="transmembrane region" description="Helical" evidence="7">
    <location>
        <begin position="242"/>
        <end position="260"/>
    </location>
</feature>
<feature type="transmembrane region" description="Helical" evidence="7">
    <location>
        <begin position="217"/>
        <end position="236"/>
    </location>
</feature>
<dbReference type="AlphaFoldDB" id="A0A081C7Q0"/>
<dbReference type="InterPro" id="IPR004681">
    <property type="entry name" value="TRAP_DctM"/>
</dbReference>
<feature type="transmembrane region" description="Helical" evidence="7">
    <location>
        <begin position="171"/>
        <end position="193"/>
    </location>
</feature>
<protein>
    <submittedName>
        <fullName evidence="9">TRAP-type C4-dicarboxylate transport system, permease component</fullName>
    </submittedName>
</protein>
<comment type="subcellular location">
    <subcellularLocation>
        <location evidence="1">Cell inner membrane</location>
        <topology evidence="1">Multi-pass membrane protein</topology>
    </subcellularLocation>
</comment>
<feature type="transmembrane region" description="Helical" evidence="7">
    <location>
        <begin position="356"/>
        <end position="382"/>
    </location>
</feature>
<dbReference type="NCBIfam" id="TIGR00786">
    <property type="entry name" value="dctM"/>
    <property type="match status" value="1"/>
</dbReference>
<feature type="transmembrane region" description="Helical" evidence="7">
    <location>
        <begin position="397"/>
        <end position="421"/>
    </location>
</feature>
<dbReference type="Proteomes" id="UP000030661">
    <property type="component" value="Unassembled WGS sequence"/>
</dbReference>
<evidence type="ECO:0000313" key="10">
    <source>
        <dbReference type="Proteomes" id="UP000030661"/>
    </source>
</evidence>
<dbReference type="eggNOG" id="COG1593">
    <property type="taxonomic scope" value="Bacteria"/>
</dbReference>
<keyword evidence="6 7" id="KW-0472">Membrane</keyword>
<evidence type="ECO:0000256" key="2">
    <source>
        <dbReference type="ARBA" id="ARBA00022475"/>
    </source>
</evidence>
<evidence type="ECO:0000256" key="4">
    <source>
        <dbReference type="ARBA" id="ARBA00022692"/>
    </source>
</evidence>
<evidence type="ECO:0000256" key="7">
    <source>
        <dbReference type="SAM" id="Phobius"/>
    </source>
</evidence>
<dbReference type="PANTHER" id="PTHR33362">
    <property type="entry name" value="SIALIC ACID TRAP TRANSPORTER PERMEASE PROTEIN SIAT-RELATED"/>
    <property type="match status" value="1"/>
</dbReference>
<organism evidence="9">
    <name type="scientific">Vecturithrix granuli</name>
    <dbReference type="NCBI Taxonomy" id="1499967"/>
    <lineage>
        <taxon>Bacteria</taxon>
        <taxon>Candidatus Moduliflexota</taxon>
        <taxon>Candidatus Vecturitrichia</taxon>
        <taxon>Candidatus Vecturitrichales</taxon>
        <taxon>Candidatus Vecturitrichaceae</taxon>
        <taxon>Candidatus Vecturithrix</taxon>
    </lineage>
</organism>
<keyword evidence="3" id="KW-0997">Cell inner membrane</keyword>
<dbReference type="GO" id="GO:0005886">
    <property type="term" value="C:plasma membrane"/>
    <property type="evidence" value="ECO:0007669"/>
    <property type="project" value="UniProtKB-SubCell"/>
</dbReference>
<accession>A0A081C7Q0</accession>
<evidence type="ECO:0000256" key="1">
    <source>
        <dbReference type="ARBA" id="ARBA00004429"/>
    </source>
</evidence>
<feature type="domain" description="TRAP C4-dicarboxylate transport system permease DctM subunit" evidence="8">
    <location>
        <begin position="7"/>
        <end position="417"/>
    </location>
</feature>